<organism evidence="7 8">
    <name type="scientific">Discostella pseudostelligera</name>
    <dbReference type="NCBI Taxonomy" id="259834"/>
    <lineage>
        <taxon>Eukaryota</taxon>
        <taxon>Sar</taxon>
        <taxon>Stramenopiles</taxon>
        <taxon>Ochrophyta</taxon>
        <taxon>Bacillariophyta</taxon>
        <taxon>Coscinodiscophyceae</taxon>
        <taxon>Thalassiosirophycidae</taxon>
        <taxon>Stephanodiscales</taxon>
        <taxon>Stephanodiscaceae</taxon>
        <taxon>Discostella</taxon>
    </lineage>
</organism>
<evidence type="ECO:0000313" key="8">
    <source>
        <dbReference type="Proteomes" id="UP001530293"/>
    </source>
</evidence>
<comment type="similarity">
    <text evidence="2">Belongs to the TspO/BZRP family.</text>
</comment>
<evidence type="ECO:0000313" key="7">
    <source>
        <dbReference type="EMBL" id="KAL3756116.1"/>
    </source>
</evidence>
<proteinExistence type="inferred from homology"/>
<evidence type="ECO:0000256" key="3">
    <source>
        <dbReference type="ARBA" id="ARBA00022692"/>
    </source>
</evidence>
<dbReference type="AlphaFoldDB" id="A0ABD3M045"/>
<dbReference type="GO" id="GO:0033013">
    <property type="term" value="P:tetrapyrrole metabolic process"/>
    <property type="evidence" value="ECO:0007669"/>
    <property type="project" value="UniProtKB-ARBA"/>
</dbReference>
<dbReference type="InterPro" id="IPR004307">
    <property type="entry name" value="TspO_MBR"/>
</dbReference>
<feature type="transmembrane region" description="Helical" evidence="6">
    <location>
        <begin position="213"/>
        <end position="235"/>
    </location>
</feature>
<dbReference type="Proteomes" id="UP001530293">
    <property type="component" value="Unassembled WGS sequence"/>
</dbReference>
<feature type="transmembrane region" description="Helical" evidence="6">
    <location>
        <begin position="63"/>
        <end position="87"/>
    </location>
</feature>
<evidence type="ECO:0000256" key="2">
    <source>
        <dbReference type="ARBA" id="ARBA00007524"/>
    </source>
</evidence>
<dbReference type="Pfam" id="PF03073">
    <property type="entry name" value="TspO_MBR"/>
    <property type="match status" value="1"/>
</dbReference>
<dbReference type="PANTHER" id="PTHR10057">
    <property type="entry name" value="PERIPHERAL-TYPE BENZODIAZEPINE RECEPTOR"/>
    <property type="match status" value="1"/>
</dbReference>
<keyword evidence="5 6" id="KW-0472">Membrane</keyword>
<feature type="transmembrane region" description="Helical" evidence="6">
    <location>
        <begin position="30"/>
        <end position="51"/>
    </location>
</feature>
<dbReference type="GO" id="GO:0016020">
    <property type="term" value="C:membrane"/>
    <property type="evidence" value="ECO:0007669"/>
    <property type="project" value="UniProtKB-SubCell"/>
</dbReference>
<sequence length="241" mass="26539">MGQTNALPIYPSIPRGGACSDSTPRLFAKIALGAAVETSLMYALIDLIITLKSNNRHSGNSTAMIAIFQTIVLLSIIFGSSTFGAIVDRGLSAATKQILDPNQIPGDANWYANLKKPRWNPPGWLFPIMWLIISKPTQFMAVTKLLAAASSNTNKKELSIPLLAYCTHLSLGDAWNKVFFGLECTGRGLAVIFTFWSALWLCAYLFGRKDRIAGLLLLPTCLWVTVATILNWSIYRLNRQE</sequence>
<accession>A0ABD3M045</accession>
<gene>
    <name evidence="7" type="ORF">ACHAWU_005620</name>
</gene>
<keyword evidence="8" id="KW-1185">Reference proteome</keyword>
<evidence type="ECO:0000256" key="4">
    <source>
        <dbReference type="ARBA" id="ARBA00022989"/>
    </source>
</evidence>
<dbReference type="PANTHER" id="PTHR10057:SF0">
    <property type="entry name" value="TRANSLOCATOR PROTEIN"/>
    <property type="match status" value="1"/>
</dbReference>
<name>A0ABD3M045_9STRA</name>
<reference evidence="7 8" key="1">
    <citation type="submission" date="2024-10" db="EMBL/GenBank/DDBJ databases">
        <title>Updated reference genomes for cyclostephanoid diatoms.</title>
        <authorList>
            <person name="Roberts W.R."/>
            <person name="Alverson A.J."/>
        </authorList>
    </citation>
    <scope>NUCLEOTIDE SEQUENCE [LARGE SCALE GENOMIC DNA]</scope>
    <source>
        <strain evidence="7 8">AJA232-27</strain>
    </source>
</reference>
<evidence type="ECO:0000256" key="6">
    <source>
        <dbReference type="SAM" id="Phobius"/>
    </source>
</evidence>
<dbReference type="InterPro" id="IPR038330">
    <property type="entry name" value="TspO/MBR-related_sf"/>
</dbReference>
<comment type="subcellular location">
    <subcellularLocation>
        <location evidence="1">Membrane</location>
        <topology evidence="1">Multi-pass membrane protein</topology>
    </subcellularLocation>
</comment>
<dbReference type="CDD" id="cd15904">
    <property type="entry name" value="TSPO_MBR"/>
    <property type="match status" value="1"/>
</dbReference>
<feature type="transmembrane region" description="Helical" evidence="6">
    <location>
        <begin position="188"/>
        <end position="206"/>
    </location>
</feature>
<keyword evidence="3 6" id="KW-0812">Transmembrane</keyword>
<dbReference type="Gene3D" id="1.20.1260.100">
    <property type="entry name" value="TspO/MBR protein"/>
    <property type="match status" value="1"/>
</dbReference>
<dbReference type="EMBL" id="JALLBG020000313">
    <property type="protein sequence ID" value="KAL3756116.1"/>
    <property type="molecule type" value="Genomic_DNA"/>
</dbReference>
<keyword evidence="4 6" id="KW-1133">Transmembrane helix</keyword>
<protein>
    <submittedName>
        <fullName evidence="7">Uncharacterized protein</fullName>
    </submittedName>
</protein>
<comment type="caution">
    <text evidence="7">The sequence shown here is derived from an EMBL/GenBank/DDBJ whole genome shotgun (WGS) entry which is preliminary data.</text>
</comment>
<evidence type="ECO:0000256" key="1">
    <source>
        <dbReference type="ARBA" id="ARBA00004141"/>
    </source>
</evidence>
<evidence type="ECO:0000256" key="5">
    <source>
        <dbReference type="ARBA" id="ARBA00023136"/>
    </source>
</evidence>
<dbReference type="FunFam" id="1.20.1260.100:FF:000001">
    <property type="entry name" value="translocator protein 2"/>
    <property type="match status" value="1"/>
</dbReference>